<dbReference type="Proteomes" id="UP000499080">
    <property type="component" value="Unassembled WGS sequence"/>
</dbReference>
<evidence type="ECO:0000313" key="1">
    <source>
        <dbReference type="EMBL" id="GBN72625.1"/>
    </source>
</evidence>
<evidence type="ECO:0000313" key="2">
    <source>
        <dbReference type="Proteomes" id="UP000499080"/>
    </source>
</evidence>
<reference evidence="1 2" key="1">
    <citation type="journal article" date="2019" name="Sci. Rep.">
        <title>Orb-weaving spider Araneus ventricosus genome elucidates the spidroin gene catalogue.</title>
        <authorList>
            <person name="Kono N."/>
            <person name="Nakamura H."/>
            <person name="Ohtoshi R."/>
            <person name="Moran D.A.P."/>
            <person name="Shinohara A."/>
            <person name="Yoshida Y."/>
            <person name="Fujiwara M."/>
            <person name="Mori M."/>
            <person name="Tomita M."/>
            <person name="Arakawa K."/>
        </authorList>
    </citation>
    <scope>NUCLEOTIDE SEQUENCE [LARGE SCALE GENOMIC DNA]</scope>
</reference>
<dbReference type="AlphaFoldDB" id="A0A4Y2RCS2"/>
<name>A0A4Y2RCS2_ARAVE</name>
<keyword evidence="2" id="KW-1185">Reference proteome</keyword>
<proteinExistence type="predicted"/>
<sequence>MTIIISAYRAEITLPVFKMCFLLDSKRLIEQKPHILPNRTSILIASHRAETTHPVFKMCLMVRKAHPVKQDGDSNRVLSSEKHILLNRMSIFAVSAAI</sequence>
<dbReference type="EMBL" id="BGPR01016335">
    <property type="protein sequence ID" value="GBN72625.1"/>
    <property type="molecule type" value="Genomic_DNA"/>
</dbReference>
<organism evidence="1 2">
    <name type="scientific">Araneus ventricosus</name>
    <name type="common">Orbweaver spider</name>
    <name type="synonym">Epeira ventricosa</name>
    <dbReference type="NCBI Taxonomy" id="182803"/>
    <lineage>
        <taxon>Eukaryota</taxon>
        <taxon>Metazoa</taxon>
        <taxon>Ecdysozoa</taxon>
        <taxon>Arthropoda</taxon>
        <taxon>Chelicerata</taxon>
        <taxon>Arachnida</taxon>
        <taxon>Araneae</taxon>
        <taxon>Araneomorphae</taxon>
        <taxon>Entelegynae</taxon>
        <taxon>Araneoidea</taxon>
        <taxon>Araneidae</taxon>
        <taxon>Araneus</taxon>
    </lineage>
</organism>
<accession>A0A4Y2RCS2</accession>
<gene>
    <name evidence="1" type="ORF">AVEN_233004_1</name>
</gene>
<protein>
    <submittedName>
        <fullName evidence="1">Uncharacterized protein</fullName>
    </submittedName>
</protein>
<comment type="caution">
    <text evidence="1">The sequence shown here is derived from an EMBL/GenBank/DDBJ whole genome shotgun (WGS) entry which is preliminary data.</text>
</comment>